<evidence type="ECO:0000313" key="1">
    <source>
        <dbReference type="EMBL" id="GIY83353.1"/>
    </source>
</evidence>
<reference evidence="1 2" key="1">
    <citation type="submission" date="2021-06" db="EMBL/GenBank/DDBJ databases">
        <title>Caerostris extrusa draft genome.</title>
        <authorList>
            <person name="Kono N."/>
            <person name="Arakawa K."/>
        </authorList>
    </citation>
    <scope>NUCLEOTIDE SEQUENCE [LARGE SCALE GENOMIC DNA]</scope>
</reference>
<dbReference type="Proteomes" id="UP001054945">
    <property type="component" value="Unassembled WGS sequence"/>
</dbReference>
<sequence>MSLLRFQKLPLEIMIKDVAWRCNIRIASKSTATCSHLGWRFISWCSDLPNLGGHSRRRYSLQFPLHRLAQIKEKNLTEGLSDSRTSWNYKVNPLAVGPEYPEAHPY</sequence>
<name>A0AAV4WM06_CAEEX</name>
<dbReference type="AlphaFoldDB" id="A0AAV4WM06"/>
<accession>A0AAV4WM06</accession>
<keyword evidence="2" id="KW-1185">Reference proteome</keyword>
<comment type="caution">
    <text evidence="1">The sequence shown here is derived from an EMBL/GenBank/DDBJ whole genome shotgun (WGS) entry which is preliminary data.</text>
</comment>
<proteinExistence type="predicted"/>
<gene>
    <name evidence="1" type="ORF">CEXT_788301</name>
</gene>
<evidence type="ECO:0000313" key="2">
    <source>
        <dbReference type="Proteomes" id="UP001054945"/>
    </source>
</evidence>
<organism evidence="1 2">
    <name type="scientific">Caerostris extrusa</name>
    <name type="common">Bark spider</name>
    <name type="synonym">Caerostris bankana</name>
    <dbReference type="NCBI Taxonomy" id="172846"/>
    <lineage>
        <taxon>Eukaryota</taxon>
        <taxon>Metazoa</taxon>
        <taxon>Ecdysozoa</taxon>
        <taxon>Arthropoda</taxon>
        <taxon>Chelicerata</taxon>
        <taxon>Arachnida</taxon>
        <taxon>Araneae</taxon>
        <taxon>Araneomorphae</taxon>
        <taxon>Entelegynae</taxon>
        <taxon>Araneoidea</taxon>
        <taxon>Araneidae</taxon>
        <taxon>Caerostris</taxon>
    </lineage>
</organism>
<protein>
    <submittedName>
        <fullName evidence="1">Uncharacterized protein</fullName>
    </submittedName>
</protein>
<dbReference type="EMBL" id="BPLR01016372">
    <property type="protein sequence ID" value="GIY83353.1"/>
    <property type="molecule type" value="Genomic_DNA"/>
</dbReference>